<dbReference type="RefSeq" id="WP_112790328.1">
    <property type="nucleotide sequence ID" value="NZ_NAQV01000023.1"/>
</dbReference>
<sequence>MDKKNSVKTQNYQAGAIKRYVKKELKDLFENMIYGNPDSINRDWKINGIIEIAGYKMDTIGLNELDKSVFIENILQLFLMIDAMAFEAGELYQGWTYDNFFEDVFNKIDNYKLTHRA</sequence>
<accession>A0A328KMM0</accession>
<dbReference type="Proteomes" id="UP000249099">
    <property type="component" value="Unassembled WGS sequence"/>
</dbReference>
<dbReference type="EMBL" id="NAQV01000023">
    <property type="protein sequence ID" value="RAN62380.1"/>
    <property type="molecule type" value="Genomic_DNA"/>
</dbReference>
<comment type="caution">
    <text evidence="1">The sequence shown here is derived from an EMBL/GenBank/DDBJ whole genome shotgun (WGS) entry which is preliminary data.</text>
</comment>
<gene>
    <name evidence="1" type="ORF">B8A44_07480</name>
</gene>
<reference evidence="1 2" key="1">
    <citation type="submission" date="2017-03" db="EMBL/GenBank/DDBJ databases">
        <title>wgs assembly of Dolosigranulum pigrum KPL CDC strains.</title>
        <authorList>
            <person name="Brugger S.D."/>
            <person name="Pettigrew M."/>
            <person name="Kong Y."/>
            <person name="Lemon K.P."/>
        </authorList>
    </citation>
    <scope>NUCLEOTIDE SEQUENCE [LARGE SCALE GENOMIC DNA]</scope>
    <source>
        <strain evidence="1 2">KPL1931_CDC4294-98</strain>
    </source>
</reference>
<dbReference type="AlphaFoldDB" id="A0A328KMM0"/>
<evidence type="ECO:0000313" key="1">
    <source>
        <dbReference type="EMBL" id="RAN62380.1"/>
    </source>
</evidence>
<evidence type="ECO:0000313" key="2">
    <source>
        <dbReference type="Proteomes" id="UP000249099"/>
    </source>
</evidence>
<organism evidence="1 2">
    <name type="scientific">Dolosigranulum pigrum</name>
    <dbReference type="NCBI Taxonomy" id="29394"/>
    <lineage>
        <taxon>Bacteria</taxon>
        <taxon>Bacillati</taxon>
        <taxon>Bacillota</taxon>
        <taxon>Bacilli</taxon>
        <taxon>Lactobacillales</taxon>
        <taxon>Carnobacteriaceae</taxon>
        <taxon>Dolosigranulum</taxon>
    </lineage>
</organism>
<proteinExistence type="predicted"/>
<protein>
    <submittedName>
        <fullName evidence="1">Uncharacterized protein</fullName>
    </submittedName>
</protein>
<name>A0A328KMM0_9LACT</name>